<dbReference type="Proteomes" id="UP000007842">
    <property type="component" value="Chromosome"/>
</dbReference>
<dbReference type="KEGG" id="scy:SCATT_03060"/>
<accession>F8JNU6</accession>
<protein>
    <submittedName>
        <fullName evidence="3">Uncharacterized protein</fullName>
    </submittedName>
</protein>
<dbReference type="KEGG" id="sct:SCAT_0297"/>
<dbReference type="RefSeq" id="WP_014141073.1">
    <property type="nucleotide sequence ID" value="NC_016111.1"/>
</dbReference>
<dbReference type="HOGENOM" id="CLU_1037932_0_0_11"/>
<feature type="region of interest" description="Disordered" evidence="1">
    <location>
        <begin position="119"/>
        <end position="201"/>
    </location>
</feature>
<dbReference type="eggNOG" id="ENOG502ZUTQ">
    <property type="taxonomic scope" value="Bacteria"/>
</dbReference>
<gene>
    <name evidence="3" type="ordered locus">SCATT_03060</name>
</gene>
<name>F8JNU6_STREN</name>
<reference evidence="4" key="1">
    <citation type="submission" date="2011-12" db="EMBL/GenBank/DDBJ databases">
        <title>Complete genome sequence of Streptomyces cattleya strain DSM 46488.</title>
        <authorList>
            <person name="Ou H.-Y."/>
            <person name="Li P."/>
            <person name="Zhao C."/>
            <person name="O'Hagan D."/>
            <person name="Deng Z."/>
        </authorList>
    </citation>
    <scope>NUCLEOTIDE SEQUENCE [LARGE SCALE GENOMIC DNA]</scope>
    <source>
        <strain evidence="4">ATCC 35852 / DSM 46488 / JCM 4925 / NBRC 14057 / NRRL 8057</strain>
    </source>
</reference>
<evidence type="ECO:0000313" key="4">
    <source>
        <dbReference type="Proteomes" id="UP000007842"/>
    </source>
</evidence>
<feature type="signal peptide" evidence="2">
    <location>
        <begin position="1"/>
        <end position="26"/>
    </location>
</feature>
<feature type="chain" id="PRO_5003378801" evidence="2">
    <location>
        <begin position="27"/>
        <end position="268"/>
    </location>
</feature>
<evidence type="ECO:0000256" key="1">
    <source>
        <dbReference type="SAM" id="MobiDB-lite"/>
    </source>
</evidence>
<proteinExistence type="predicted"/>
<dbReference type="STRING" id="1003195.SCATT_03060"/>
<dbReference type="EMBL" id="CP003219">
    <property type="protein sequence ID" value="AEW92677.1"/>
    <property type="molecule type" value="Genomic_DNA"/>
</dbReference>
<evidence type="ECO:0000313" key="3">
    <source>
        <dbReference type="EMBL" id="AEW92677.1"/>
    </source>
</evidence>
<dbReference type="PATRIC" id="fig|1003195.11.peg.1939"/>
<organism evidence="3 4">
    <name type="scientific">Streptantibioticus cattleyicolor (strain ATCC 35852 / DSM 46488 / JCM 4925 / NBRC 14057 / NRRL 8057)</name>
    <name type="common">Streptomyces cattleya</name>
    <dbReference type="NCBI Taxonomy" id="1003195"/>
    <lineage>
        <taxon>Bacteria</taxon>
        <taxon>Bacillati</taxon>
        <taxon>Actinomycetota</taxon>
        <taxon>Actinomycetes</taxon>
        <taxon>Kitasatosporales</taxon>
        <taxon>Streptomycetaceae</taxon>
        <taxon>Streptantibioticus</taxon>
    </lineage>
</organism>
<sequence length="268" mass="28784">MQAKKLVTAIAVAGAAVIAGAPVAAAHDGWDVHVVPHEAKPGETVQVYDGDRCHSEYASAWSEAFTGEARLERARHGLGGEARIADVKPGEYKVVVKCGRHHDGGHGYDHGRDHGYDHGWNGGSHDRDDHGREHGRDHDHGRDNGWDGGRDEGREHGGREHGRDNWWDGGRDEGRDHGGREHGRDHGRDDDREDGHGWNAPETRWHDKVLYGTVRVLAKPPKGPVHAGGGGASTVNTAEIVAGTALLATAAAGTGALVVRRRRDGDSV</sequence>
<keyword evidence="4" id="KW-1185">Reference proteome</keyword>
<evidence type="ECO:0000256" key="2">
    <source>
        <dbReference type="SAM" id="SignalP"/>
    </source>
</evidence>
<keyword evidence="2" id="KW-0732">Signal</keyword>
<feature type="compositionally biased region" description="Basic and acidic residues" evidence="1">
    <location>
        <begin position="124"/>
        <end position="196"/>
    </location>
</feature>
<accession>G8WMV8</accession>
<dbReference type="OrthoDB" id="4329722at2"/>
<dbReference type="AlphaFoldDB" id="F8JNU6"/>